<evidence type="ECO:0000259" key="1">
    <source>
        <dbReference type="Pfam" id="PF12146"/>
    </source>
</evidence>
<gene>
    <name evidence="2" type="ORF">IO98_18030</name>
</gene>
<dbReference type="InterPro" id="IPR022742">
    <property type="entry name" value="Hydrolase_4"/>
</dbReference>
<dbReference type="RefSeq" id="WP_038283445.1">
    <property type="nucleotide sequence ID" value="NZ_JPME01000023.1"/>
</dbReference>
<keyword evidence="3" id="KW-1185">Reference proteome</keyword>
<dbReference type="SUPFAM" id="SSF53474">
    <property type="entry name" value="alpha/beta-Hydrolases"/>
    <property type="match status" value="1"/>
</dbReference>
<proteinExistence type="predicted"/>
<evidence type="ECO:0000313" key="3">
    <source>
        <dbReference type="Proteomes" id="UP000028525"/>
    </source>
</evidence>
<feature type="domain" description="Serine aminopeptidase S33" evidence="1">
    <location>
        <begin position="23"/>
        <end position="249"/>
    </location>
</feature>
<evidence type="ECO:0000313" key="2">
    <source>
        <dbReference type="EMBL" id="KEZ88569.1"/>
    </source>
</evidence>
<dbReference type="STRING" id="29354.IO98_18030"/>
<dbReference type="InterPro" id="IPR051044">
    <property type="entry name" value="MAG_DAG_Lipase"/>
</dbReference>
<organism evidence="2 3">
    <name type="scientific">Lacrimispora celerecrescens</name>
    <dbReference type="NCBI Taxonomy" id="29354"/>
    <lineage>
        <taxon>Bacteria</taxon>
        <taxon>Bacillati</taxon>
        <taxon>Bacillota</taxon>
        <taxon>Clostridia</taxon>
        <taxon>Lachnospirales</taxon>
        <taxon>Lachnospiraceae</taxon>
        <taxon>Lacrimispora</taxon>
    </lineage>
</organism>
<dbReference type="InterPro" id="IPR029058">
    <property type="entry name" value="AB_hydrolase_fold"/>
</dbReference>
<dbReference type="OrthoDB" id="9806902at2"/>
<comment type="caution">
    <text evidence="2">The sequence shown here is derived from an EMBL/GenBank/DDBJ whole genome shotgun (WGS) entry which is preliminary data.</text>
</comment>
<reference evidence="2 3" key="1">
    <citation type="submission" date="2014-07" db="EMBL/GenBank/DDBJ databases">
        <title>Draft genome of Clostridium celerecrescens 152B isolated from sediments associated with methane hydrate from Krishna Godavari basin.</title>
        <authorList>
            <person name="Honkalas V.S."/>
            <person name="Dabir A.P."/>
            <person name="Arora P."/>
            <person name="Dhakephalkar P.K."/>
        </authorList>
    </citation>
    <scope>NUCLEOTIDE SEQUENCE [LARGE SCALE GENOMIC DNA]</scope>
    <source>
        <strain evidence="2 3">152B</strain>
    </source>
</reference>
<name>A0A084JHY5_9FIRM</name>
<dbReference type="Gene3D" id="3.40.50.1820">
    <property type="entry name" value="alpha/beta hydrolase"/>
    <property type="match status" value="1"/>
</dbReference>
<dbReference type="Pfam" id="PF12146">
    <property type="entry name" value="Hydrolase_4"/>
    <property type="match status" value="1"/>
</dbReference>
<dbReference type="Proteomes" id="UP000028525">
    <property type="component" value="Unassembled WGS sequence"/>
</dbReference>
<sequence>MGEMISSFDGTKLFLNKEVPEAARGAAVIVHGLCEHQGRYDYVAELFHKAGIATYRFDHRGHGRSEGERTHYEDFNELLDDTNVVVDMAIMEHPDIPVFLIGHSMGGFTVSLYGAKYPDKKLRGIITSGALTKDNRGLISGVPGGMDPHTKLPNELGAGVCSVAEVVEWYGKDPLNSITFTTGLCYALCQGIAWFEEAVERFEYPILMLHGEKDGLVSVQDTYQFFADAPSKDKQMKIYGGLFHEIFNEYCRDEVIGDVLHWIEARISH</sequence>
<dbReference type="AlphaFoldDB" id="A0A084JHY5"/>
<dbReference type="EMBL" id="JPME01000023">
    <property type="protein sequence ID" value="KEZ88569.1"/>
    <property type="molecule type" value="Genomic_DNA"/>
</dbReference>
<dbReference type="PANTHER" id="PTHR11614">
    <property type="entry name" value="PHOSPHOLIPASE-RELATED"/>
    <property type="match status" value="1"/>
</dbReference>
<protein>
    <submittedName>
        <fullName evidence="2">Lysophospholipase</fullName>
    </submittedName>
</protein>
<accession>A0A084JHY5</accession>